<protein>
    <submittedName>
        <fullName evidence="2">Uncharacterized protein</fullName>
    </submittedName>
</protein>
<dbReference type="EMBL" id="JXTC01000321">
    <property type="protein sequence ID" value="PON65319.1"/>
    <property type="molecule type" value="Genomic_DNA"/>
</dbReference>
<dbReference type="AlphaFoldDB" id="A0A2P5CWA6"/>
<feature type="compositionally biased region" description="Basic and acidic residues" evidence="1">
    <location>
        <begin position="1"/>
        <end position="20"/>
    </location>
</feature>
<keyword evidence="3" id="KW-1185">Reference proteome</keyword>
<accession>A0A2P5CWA6</accession>
<dbReference type="Proteomes" id="UP000237000">
    <property type="component" value="Unassembled WGS sequence"/>
</dbReference>
<gene>
    <name evidence="2" type="ORF">TorRG33x02_270850</name>
</gene>
<reference evidence="3" key="1">
    <citation type="submission" date="2016-06" db="EMBL/GenBank/DDBJ databases">
        <title>Parallel loss of symbiosis genes in relatives of nitrogen-fixing non-legume Parasponia.</title>
        <authorList>
            <person name="Van Velzen R."/>
            <person name="Holmer R."/>
            <person name="Bu F."/>
            <person name="Rutten L."/>
            <person name="Van Zeijl A."/>
            <person name="Liu W."/>
            <person name="Santuari L."/>
            <person name="Cao Q."/>
            <person name="Sharma T."/>
            <person name="Shen D."/>
            <person name="Roswanjaya Y."/>
            <person name="Wardhani T."/>
            <person name="Kalhor M.S."/>
            <person name="Jansen J."/>
            <person name="Van den Hoogen J."/>
            <person name="Gungor B."/>
            <person name="Hartog M."/>
            <person name="Hontelez J."/>
            <person name="Verver J."/>
            <person name="Yang W.-C."/>
            <person name="Schijlen E."/>
            <person name="Repin R."/>
            <person name="Schilthuizen M."/>
            <person name="Schranz E."/>
            <person name="Heidstra R."/>
            <person name="Miyata K."/>
            <person name="Fedorova E."/>
            <person name="Kohlen W."/>
            <person name="Bisseling T."/>
            <person name="Smit S."/>
            <person name="Geurts R."/>
        </authorList>
    </citation>
    <scope>NUCLEOTIDE SEQUENCE [LARGE SCALE GENOMIC DNA]</scope>
    <source>
        <strain evidence="3">cv. RG33-2</strain>
    </source>
</reference>
<evidence type="ECO:0000313" key="2">
    <source>
        <dbReference type="EMBL" id="PON65319.1"/>
    </source>
</evidence>
<feature type="compositionally biased region" description="Acidic residues" evidence="1">
    <location>
        <begin position="144"/>
        <end position="155"/>
    </location>
</feature>
<evidence type="ECO:0000313" key="3">
    <source>
        <dbReference type="Proteomes" id="UP000237000"/>
    </source>
</evidence>
<dbReference type="InParanoid" id="A0A2P5CWA6"/>
<name>A0A2P5CWA6_TREOI</name>
<sequence length="185" mass="18972">MLGQIEGRDEARVYAKDVKPAPEQGRGQGLRRVTGPEIRRQRWEEVPGIRVGIVYLHSETVFDIDQVPDESDAADDNEPGHAPPPIIGNAQEGVDPGESERRGHAPGALEDSRVGEVGGGGEEEAVGAEEAGGGGLVVARGEDGEAEPEVGDGVEGEGLVVLGGGVVEAVEEEPGVSMVVGLGGG</sequence>
<feature type="region of interest" description="Disordered" evidence="1">
    <location>
        <begin position="1"/>
        <end position="42"/>
    </location>
</feature>
<feature type="region of interest" description="Disordered" evidence="1">
    <location>
        <begin position="69"/>
        <end position="156"/>
    </location>
</feature>
<comment type="caution">
    <text evidence="2">The sequence shown here is derived from an EMBL/GenBank/DDBJ whole genome shotgun (WGS) entry which is preliminary data.</text>
</comment>
<evidence type="ECO:0000256" key="1">
    <source>
        <dbReference type="SAM" id="MobiDB-lite"/>
    </source>
</evidence>
<organism evidence="2 3">
    <name type="scientific">Trema orientale</name>
    <name type="common">Charcoal tree</name>
    <name type="synonym">Celtis orientalis</name>
    <dbReference type="NCBI Taxonomy" id="63057"/>
    <lineage>
        <taxon>Eukaryota</taxon>
        <taxon>Viridiplantae</taxon>
        <taxon>Streptophyta</taxon>
        <taxon>Embryophyta</taxon>
        <taxon>Tracheophyta</taxon>
        <taxon>Spermatophyta</taxon>
        <taxon>Magnoliopsida</taxon>
        <taxon>eudicotyledons</taxon>
        <taxon>Gunneridae</taxon>
        <taxon>Pentapetalae</taxon>
        <taxon>rosids</taxon>
        <taxon>fabids</taxon>
        <taxon>Rosales</taxon>
        <taxon>Cannabaceae</taxon>
        <taxon>Trema</taxon>
    </lineage>
</organism>
<proteinExistence type="predicted"/>
<dbReference type="OrthoDB" id="10362378at2759"/>